<accession>A0A562LJF2</accession>
<dbReference type="InterPro" id="IPR016181">
    <property type="entry name" value="Acyl_CoA_acyltransferase"/>
</dbReference>
<feature type="domain" description="N-acetyltransferase" evidence="1">
    <location>
        <begin position="19"/>
        <end position="156"/>
    </location>
</feature>
<evidence type="ECO:0000313" key="3">
    <source>
        <dbReference type="Proteomes" id="UP000317176"/>
    </source>
</evidence>
<dbReference type="GO" id="GO:0016747">
    <property type="term" value="F:acyltransferase activity, transferring groups other than amino-acyl groups"/>
    <property type="evidence" value="ECO:0007669"/>
    <property type="project" value="InterPro"/>
</dbReference>
<proteinExistence type="predicted"/>
<dbReference type="AlphaFoldDB" id="A0A562LJF2"/>
<dbReference type="OrthoDB" id="9801656at2"/>
<sequence>MPAKAERLTKQQLWFPAGRYFLRTIKRDDASQRWADWLSDPWTVHVLNTSPRAMTKADIVEYIKSFDQRERLLLGMFERGSRAHVGFIRLDIDAPASEALVSAVIGEKEHRNAGATVNTFIPLLKFVFDDLELSRIRAFVLERNQTTIEYLSKLGWTLEPEPDNPVRSHTDGSLLVLRRMTWDRPGFQAWLKSPIGQRIVKRMEAARG</sequence>
<keyword evidence="3" id="KW-1185">Reference proteome</keyword>
<comment type="caution">
    <text evidence="2">The sequence shown here is derived from an EMBL/GenBank/DDBJ whole genome shotgun (WGS) entry which is preliminary data.</text>
</comment>
<name>A0A562LJF2_9BRAD</name>
<dbReference type="Gene3D" id="3.40.630.30">
    <property type="match status" value="1"/>
</dbReference>
<keyword evidence="2" id="KW-0808">Transferase</keyword>
<dbReference type="InterPro" id="IPR000182">
    <property type="entry name" value="GNAT_dom"/>
</dbReference>
<dbReference type="Pfam" id="PF13302">
    <property type="entry name" value="Acetyltransf_3"/>
    <property type="match status" value="1"/>
</dbReference>
<dbReference type="EMBL" id="VLKL01000004">
    <property type="protein sequence ID" value="TWI07735.1"/>
    <property type="molecule type" value="Genomic_DNA"/>
</dbReference>
<protein>
    <submittedName>
        <fullName evidence="2">RimJ/RimL family protein N-acetyltransferase</fullName>
    </submittedName>
</protein>
<dbReference type="SUPFAM" id="SSF55729">
    <property type="entry name" value="Acyl-CoA N-acyltransferases (Nat)"/>
    <property type="match status" value="1"/>
</dbReference>
<evidence type="ECO:0000313" key="2">
    <source>
        <dbReference type="EMBL" id="TWI07735.1"/>
    </source>
</evidence>
<organism evidence="2 3">
    <name type="scientific">Bradyrhizobium daqingense</name>
    <dbReference type="NCBI Taxonomy" id="993502"/>
    <lineage>
        <taxon>Bacteria</taxon>
        <taxon>Pseudomonadati</taxon>
        <taxon>Pseudomonadota</taxon>
        <taxon>Alphaproteobacteria</taxon>
        <taxon>Hyphomicrobiales</taxon>
        <taxon>Nitrobacteraceae</taxon>
        <taxon>Bradyrhizobium</taxon>
    </lineage>
</organism>
<dbReference type="Proteomes" id="UP000317176">
    <property type="component" value="Unassembled WGS sequence"/>
</dbReference>
<dbReference type="RefSeq" id="WP_145630461.1">
    <property type="nucleotide sequence ID" value="NZ_CP088014.1"/>
</dbReference>
<evidence type="ECO:0000259" key="1">
    <source>
        <dbReference type="Pfam" id="PF13302"/>
    </source>
</evidence>
<reference evidence="2 3" key="1">
    <citation type="journal article" date="2015" name="Stand. Genomic Sci.">
        <title>Genomic Encyclopedia of Bacterial and Archaeal Type Strains, Phase III: the genomes of soil and plant-associated and newly described type strains.</title>
        <authorList>
            <person name="Whitman W.B."/>
            <person name="Woyke T."/>
            <person name="Klenk H.P."/>
            <person name="Zhou Y."/>
            <person name="Lilburn T.G."/>
            <person name="Beck B.J."/>
            <person name="De Vos P."/>
            <person name="Vandamme P."/>
            <person name="Eisen J.A."/>
            <person name="Garrity G."/>
            <person name="Hugenholtz P."/>
            <person name="Kyrpides N.C."/>
        </authorList>
    </citation>
    <scope>NUCLEOTIDE SEQUENCE [LARGE SCALE GENOMIC DNA]</scope>
    <source>
        <strain evidence="2 3">CGMCC 1.10947</strain>
    </source>
</reference>
<gene>
    <name evidence="2" type="ORF">IQ17_02091</name>
</gene>